<accession>A0A2I0U2T8</accession>
<proteinExistence type="predicted"/>
<evidence type="ECO:0008006" key="3">
    <source>
        <dbReference type="Google" id="ProtNLM"/>
    </source>
</evidence>
<evidence type="ECO:0000313" key="2">
    <source>
        <dbReference type="Proteomes" id="UP000233556"/>
    </source>
</evidence>
<name>A0A2I0U2T8_LIMLA</name>
<gene>
    <name evidence="1" type="ORF">llap_9317</name>
</gene>
<reference evidence="2" key="2">
    <citation type="submission" date="2017-12" db="EMBL/GenBank/DDBJ databases">
        <title>Genome sequence of the Bar-tailed Godwit (Limosa lapponica baueri).</title>
        <authorList>
            <person name="Lima N.C.B."/>
            <person name="Parody-Merino A.M."/>
            <person name="Battley P.F."/>
            <person name="Fidler A.E."/>
            <person name="Prosdocimi F."/>
        </authorList>
    </citation>
    <scope>NUCLEOTIDE SEQUENCE [LARGE SCALE GENOMIC DNA]</scope>
</reference>
<dbReference type="EMBL" id="KZ506285">
    <property type="protein sequence ID" value="PKU40386.1"/>
    <property type="molecule type" value="Genomic_DNA"/>
</dbReference>
<protein>
    <recommendedName>
        <fullName evidence="3">Rna-directed dna polymerase from mobile element jockey-like</fullName>
    </recommendedName>
</protein>
<dbReference type="Proteomes" id="UP000233556">
    <property type="component" value="Unassembled WGS sequence"/>
</dbReference>
<organism evidence="1 2">
    <name type="scientific">Limosa lapponica baueri</name>
    <dbReference type="NCBI Taxonomy" id="1758121"/>
    <lineage>
        <taxon>Eukaryota</taxon>
        <taxon>Metazoa</taxon>
        <taxon>Chordata</taxon>
        <taxon>Craniata</taxon>
        <taxon>Vertebrata</taxon>
        <taxon>Euteleostomi</taxon>
        <taxon>Archelosauria</taxon>
        <taxon>Archosauria</taxon>
        <taxon>Dinosauria</taxon>
        <taxon>Saurischia</taxon>
        <taxon>Theropoda</taxon>
        <taxon>Coelurosauria</taxon>
        <taxon>Aves</taxon>
        <taxon>Neognathae</taxon>
        <taxon>Neoaves</taxon>
        <taxon>Charadriiformes</taxon>
        <taxon>Scolopacidae</taxon>
        <taxon>Limosa</taxon>
    </lineage>
</organism>
<keyword evidence="2" id="KW-1185">Reference proteome</keyword>
<reference evidence="2" key="1">
    <citation type="submission" date="2017-11" db="EMBL/GenBank/DDBJ databases">
        <authorList>
            <person name="Lima N.C."/>
            <person name="Parody-Merino A.M."/>
            <person name="Battley P.F."/>
            <person name="Fidler A.E."/>
            <person name="Prosdocimi F."/>
        </authorList>
    </citation>
    <scope>NUCLEOTIDE SEQUENCE [LARGE SCALE GENOMIC DNA]</scope>
</reference>
<dbReference type="OrthoDB" id="1683831at2759"/>
<evidence type="ECO:0000313" key="1">
    <source>
        <dbReference type="EMBL" id="PKU40386.1"/>
    </source>
</evidence>
<sequence length="136" mass="16148">MMREMEHLSYKYRLRELGLFSLEKRRLCGHLIVALQYLEGAYKKDGDKLFRRTYCDKTRGNVFKLKEARFRLDIRKKFFTMTVVKHRNRLTRVVVDAPSLETFKARLDRALTNMVQLKMSLLMAGEVGLDDLERSL</sequence>
<dbReference type="AlphaFoldDB" id="A0A2I0U2T8"/>